<keyword evidence="3 5" id="KW-0067">ATP-binding</keyword>
<evidence type="ECO:0000313" key="8">
    <source>
        <dbReference type="EMBL" id="QED30198.1"/>
    </source>
</evidence>
<dbReference type="KEGG" id="bbae:FRD01_23780"/>
<dbReference type="GO" id="GO:0005524">
    <property type="term" value="F:ATP binding"/>
    <property type="evidence" value="ECO:0007669"/>
    <property type="project" value="UniProtKB-UniRule"/>
</dbReference>
<name>A0A5B8XYZ6_9DELT</name>
<comment type="pathway">
    <text evidence="4">Purine metabolism.</text>
</comment>
<dbReference type="AlphaFoldDB" id="A0A5B8XYZ6"/>
<evidence type="ECO:0000256" key="4">
    <source>
        <dbReference type="ARBA" id="ARBA00025704"/>
    </source>
</evidence>
<dbReference type="InterPro" id="IPR003135">
    <property type="entry name" value="ATP-grasp_carboxylate-amine"/>
</dbReference>
<protein>
    <submittedName>
        <fullName evidence="8">ATP-grasp domain-containing protein</fullName>
    </submittedName>
</protein>
<keyword evidence="9" id="KW-1185">Reference proteome</keyword>
<evidence type="ECO:0000256" key="5">
    <source>
        <dbReference type="PROSITE-ProRule" id="PRU00409"/>
    </source>
</evidence>
<evidence type="ECO:0000313" key="9">
    <source>
        <dbReference type="Proteomes" id="UP000321595"/>
    </source>
</evidence>
<organism evidence="8 9">
    <name type="scientific">Microvenator marinus</name>
    <dbReference type="NCBI Taxonomy" id="2600177"/>
    <lineage>
        <taxon>Bacteria</taxon>
        <taxon>Deltaproteobacteria</taxon>
        <taxon>Bradymonadales</taxon>
        <taxon>Microvenatoraceae</taxon>
        <taxon>Microvenator</taxon>
    </lineage>
</organism>
<evidence type="ECO:0000256" key="2">
    <source>
        <dbReference type="ARBA" id="ARBA00022755"/>
    </source>
</evidence>
<dbReference type="GO" id="GO:0046872">
    <property type="term" value="F:metal ion binding"/>
    <property type="evidence" value="ECO:0007669"/>
    <property type="project" value="InterPro"/>
</dbReference>
<proteinExistence type="predicted"/>
<dbReference type="PROSITE" id="PS50975">
    <property type="entry name" value="ATP_GRASP"/>
    <property type="match status" value="1"/>
</dbReference>
<dbReference type="EMBL" id="CP042467">
    <property type="protein sequence ID" value="QED30198.1"/>
    <property type="molecule type" value="Genomic_DNA"/>
</dbReference>
<dbReference type="SUPFAM" id="SSF56059">
    <property type="entry name" value="Glutathione synthetase ATP-binding domain-like"/>
    <property type="match status" value="1"/>
</dbReference>
<evidence type="ECO:0000259" key="7">
    <source>
        <dbReference type="PROSITE" id="PS50975"/>
    </source>
</evidence>
<dbReference type="InterPro" id="IPR054350">
    <property type="entry name" value="PurT/PurK_preATP-grasp"/>
</dbReference>
<dbReference type="RefSeq" id="WP_146963679.1">
    <property type="nucleotide sequence ID" value="NZ_CP042467.1"/>
</dbReference>
<dbReference type="InterPro" id="IPR011761">
    <property type="entry name" value="ATP-grasp"/>
</dbReference>
<feature type="region of interest" description="Disordered" evidence="6">
    <location>
        <begin position="369"/>
        <end position="389"/>
    </location>
</feature>
<dbReference type="Gene3D" id="3.30.1490.20">
    <property type="entry name" value="ATP-grasp fold, A domain"/>
    <property type="match status" value="1"/>
</dbReference>
<dbReference type="Gene3D" id="3.40.50.20">
    <property type="match status" value="1"/>
</dbReference>
<keyword evidence="1 5" id="KW-0547">Nucleotide-binding</keyword>
<evidence type="ECO:0000256" key="6">
    <source>
        <dbReference type="SAM" id="MobiDB-lite"/>
    </source>
</evidence>
<dbReference type="OrthoDB" id="9804625at2"/>
<dbReference type="SUPFAM" id="SSF51246">
    <property type="entry name" value="Rudiment single hybrid motif"/>
    <property type="match status" value="1"/>
</dbReference>
<sequence>MKHIGIIGGGQLGVMLGESINKLGSTAYALGPQGSPASKFLAEFQPGDLKSQSDISEFAKGKDAIVLEVEHVDPLLLEAIECPVFPRLDTLETCRHRRLEKEFLRDHELPHAQWDFVDSIDAAANTRFEFPCVSKTTVGGYDGLGQGIQGSQDRLVKSLESASAEQLQHGFVLEELIELYTEVSCIVATDSNGDQVAFPVIENFHKHHVLDLSILPAEIPRNLADLVTETAKETARLLGSPGLITVEFFVTQVKPRGPHRSADGFYLLINEIAPRPHNSGHLTRCGTSISQFDALARILVGIPLVEPTLANASGTWAMCNLLSDLWLPSKTLNTDALRAFPNIHEFFLYGKDPTRPKRKMGHVITHEPNAESARKNMDELRAHLSSSAR</sequence>
<dbReference type="Pfam" id="PF02222">
    <property type="entry name" value="ATP-grasp"/>
    <property type="match status" value="1"/>
</dbReference>
<dbReference type="InterPro" id="IPR011054">
    <property type="entry name" value="Rudment_hybrid_motif"/>
</dbReference>
<keyword evidence="2" id="KW-0658">Purine biosynthesis</keyword>
<dbReference type="InterPro" id="IPR013815">
    <property type="entry name" value="ATP_grasp_subdomain_1"/>
</dbReference>
<dbReference type="Pfam" id="PF22660">
    <property type="entry name" value="RS_preATP-grasp-like"/>
    <property type="match status" value="1"/>
</dbReference>
<reference evidence="8 9" key="1">
    <citation type="submission" date="2019-08" db="EMBL/GenBank/DDBJ databases">
        <authorList>
            <person name="Liang Q."/>
        </authorList>
    </citation>
    <scope>NUCLEOTIDE SEQUENCE [LARGE SCALE GENOMIC DNA]</scope>
    <source>
        <strain evidence="8 9">V1718</strain>
    </source>
</reference>
<evidence type="ECO:0000256" key="3">
    <source>
        <dbReference type="ARBA" id="ARBA00022840"/>
    </source>
</evidence>
<dbReference type="SUPFAM" id="SSF52440">
    <property type="entry name" value="PreATP-grasp domain"/>
    <property type="match status" value="1"/>
</dbReference>
<dbReference type="InterPro" id="IPR040686">
    <property type="entry name" value="PurK_C"/>
</dbReference>
<evidence type="ECO:0000256" key="1">
    <source>
        <dbReference type="ARBA" id="ARBA00022741"/>
    </source>
</evidence>
<dbReference type="Gene3D" id="3.30.470.20">
    <property type="entry name" value="ATP-grasp fold, B domain"/>
    <property type="match status" value="1"/>
</dbReference>
<feature type="compositionally biased region" description="Basic and acidic residues" evidence="6">
    <location>
        <begin position="369"/>
        <end position="382"/>
    </location>
</feature>
<dbReference type="Proteomes" id="UP000321595">
    <property type="component" value="Chromosome"/>
</dbReference>
<gene>
    <name evidence="8" type="ORF">FRD01_23780</name>
</gene>
<feature type="domain" description="ATP-grasp" evidence="7">
    <location>
        <begin position="101"/>
        <end position="300"/>
    </location>
</feature>
<dbReference type="GO" id="GO:0006164">
    <property type="term" value="P:purine nucleotide biosynthetic process"/>
    <property type="evidence" value="ECO:0007669"/>
    <property type="project" value="UniProtKB-KW"/>
</dbReference>
<dbReference type="PANTHER" id="PTHR11609:SF5">
    <property type="entry name" value="PHOSPHORIBOSYLAMINOIMIDAZOLE CARBOXYLASE"/>
    <property type="match status" value="1"/>
</dbReference>
<dbReference type="GO" id="GO:0005829">
    <property type="term" value="C:cytosol"/>
    <property type="evidence" value="ECO:0007669"/>
    <property type="project" value="TreeGrafter"/>
</dbReference>
<dbReference type="PANTHER" id="PTHR11609">
    <property type="entry name" value="PURINE BIOSYNTHESIS PROTEIN 6/7, PUR6/7"/>
    <property type="match status" value="1"/>
</dbReference>
<accession>A0A5B8XYZ6</accession>
<dbReference type="GO" id="GO:0003824">
    <property type="term" value="F:catalytic activity"/>
    <property type="evidence" value="ECO:0007669"/>
    <property type="project" value="UniProtKB-ARBA"/>
</dbReference>
<dbReference type="Pfam" id="PF17769">
    <property type="entry name" value="PurK_C"/>
    <property type="match status" value="1"/>
</dbReference>
<dbReference type="InterPro" id="IPR016185">
    <property type="entry name" value="PreATP-grasp_dom_sf"/>
</dbReference>